<dbReference type="STRING" id="1071679.BG57_10200"/>
<gene>
    <name evidence="2" type="ORF">BG57_10200</name>
    <name evidence="1" type="ORF">GCM10010985_35430</name>
</gene>
<dbReference type="Proteomes" id="UP000597138">
    <property type="component" value="Unassembled WGS sequence"/>
</dbReference>
<dbReference type="AlphaFoldDB" id="A0A069P817"/>
<dbReference type="GO" id="GO:0005975">
    <property type="term" value="P:carbohydrate metabolic process"/>
    <property type="evidence" value="ECO:0007669"/>
    <property type="project" value="InterPro"/>
</dbReference>
<dbReference type="eggNOG" id="COG0726">
    <property type="taxonomic scope" value="Bacteria"/>
</dbReference>
<dbReference type="InterPro" id="IPR011330">
    <property type="entry name" value="Glyco_hydro/deAcase_b/a-brl"/>
</dbReference>
<protein>
    <submittedName>
        <fullName evidence="2">Uncharacterized protein</fullName>
    </submittedName>
</protein>
<dbReference type="OrthoDB" id="7836272at2"/>
<evidence type="ECO:0000313" key="4">
    <source>
        <dbReference type="Proteomes" id="UP000597138"/>
    </source>
</evidence>
<proteinExistence type="predicted"/>
<dbReference type="Proteomes" id="UP000027439">
    <property type="component" value="Unassembled WGS sequence"/>
</dbReference>
<reference evidence="1" key="4">
    <citation type="submission" date="2024-05" db="EMBL/GenBank/DDBJ databases">
        <authorList>
            <person name="Sun Q."/>
            <person name="Zhou Y."/>
        </authorList>
    </citation>
    <scope>NUCLEOTIDE SEQUENCE</scope>
    <source>
        <strain evidence="1">CGMCC 1.11013</strain>
    </source>
</reference>
<dbReference type="SUPFAM" id="SSF88713">
    <property type="entry name" value="Glycoside hydrolase/deacetylase"/>
    <property type="match status" value="1"/>
</dbReference>
<keyword evidence="4" id="KW-1185">Reference proteome</keyword>
<organism evidence="2 3">
    <name type="scientific">Caballeronia grimmiae</name>
    <dbReference type="NCBI Taxonomy" id="1071679"/>
    <lineage>
        <taxon>Bacteria</taxon>
        <taxon>Pseudomonadati</taxon>
        <taxon>Pseudomonadota</taxon>
        <taxon>Betaproteobacteria</taxon>
        <taxon>Burkholderiales</taxon>
        <taxon>Burkholderiaceae</taxon>
        <taxon>Caballeronia</taxon>
    </lineage>
</organism>
<evidence type="ECO:0000313" key="1">
    <source>
        <dbReference type="EMBL" id="GGD77824.1"/>
    </source>
</evidence>
<comment type="caution">
    <text evidence="2">The sequence shown here is derived from an EMBL/GenBank/DDBJ whole genome shotgun (WGS) entry which is preliminary data.</text>
</comment>
<sequence length="339" mass="38197">MTFDHGVFTVSLDFELLWGVRETRTIESYGENLRGGRRAIPQMLSVFGNSGIHATWATVGFMFHRDTAELKASLPAARPHYKRPGISPYEYIDAAHELDPLYHFAPELIARIAAQPGQAIGTHTYSHYYCLEEGQGVREFEEDIACAVDVARRSGVDITSIVFPRNQCNDAYLAVLMKHGILCYRGTQGGHAYAASDKAGQSRARRASRLLDAYVNVSGHNTHALEDCFRSMPFNFPASSFLRPFKRKAAMLDTLRLNRIKDAMTHAAIHKRLYHLWWHPHNFGRDMAANIAFLQRIADHYVVLRERYGFVSLNMEELCALGERLHADGRASSALETAV</sequence>
<dbReference type="RefSeq" id="WP_052005584.1">
    <property type="nucleotide sequence ID" value="NZ_BMEG01000005.1"/>
</dbReference>
<dbReference type="EMBL" id="BMEG01000005">
    <property type="protein sequence ID" value="GGD77824.1"/>
    <property type="molecule type" value="Genomic_DNA"/>
</dbReference>
<dbReference type="Gene3D" id="3.20.20.370">
    <property type="entry name" value="Glycoside hydrolase/deacetylase"/>
    <property type="match status" value="1"/>
</dbReference>
<reference evidence="2 3" key="2">
    <citation type="submission" date="2014-03" db="EMBL/GenBank/DDBJ databases">
        <title>Draft Genome Sequences of Four Burkholderia Strains.</title>
        <authorList>
            <person name="Liu X.Y."/>
            <person name="Li C.X."/>
            <person name="Xu J.H."/>
        </authorList>
    </citation>
    <scope>NUCLEOTIDE SEQUENCE [LARGE SCALE GENOMIC DNA]</scope>
    <source>
        <strain evidence="2 3">R27</strain>
    </source>
</reference>
<evidence type="ECO:0000313" key="3">
    <source>
        <dbReference type="Proteomes" id="UP000027439"/>
    </source>
</evidence>
<dbReference type="CDD" id="cd10929">
    <property type="entry name" value="CE4_u5"/>
    <property type="match status" value="1"/>
</dbReference>
<reference evidence="1" key="1">
    <citation type="journal article" date="2014" name="Int. J. Syst. Evol. Microbiol.">
        <title>Complete genome of a new Firmicutes species belonging to the dominant human colonic microbiota ('Ruminococcus bicirculans') reveals two chromosomes and a selective capacity to utilize plant glucans.</title>
        <authorList>
            <consortium name="NISC Comparative Sequencing Program"/>
            <person name="Wegmann U."/>
            <person name="Louis P."/>
            <person name="Goesmann A."/>
            <person name="Henrissat B."/>
            <person name="Duncan S.H."/>
            <person name="Flint H.J."/>
        </authorList>
    </citation>
    <scope>NUCLEOTIDE SEQUENCE</scope>
    <source>
        <strain evidence="1">CGMCC 1.11013</strain>
    </source>
</reference>
<evidence type="ECO:0000313" key="2">
    <source>
        <dbReference type="EMBL" id="KDR36753.1"/>
    </source>
</evidence>
<accession>A0A069P817</accession>
<reference evidence="4" key="3">
    <citation type="journal article" date="2019" name="Int. J. Syst. Evol. Microbiol.">
        <title>The Global Catalogue of Microorganisms (GCM) 10K type strain sequencing project: providing services to taxonomists for standard genome sequencing and annotation.</title>
        <authorList>
            <consortium name="The Broad Institute Genomics Platform"/>
            <consortium name="The Broad Institute Genome Sequencing Center for Infectious Disease"/>
            <person name="Wu L."/>
            <person name="Ma J."/>
        </authorList>
    </citation>
    <scope>NUCLEOTIDE SEQUENCE [LARGE SCALE GENOMIC DNA]</scope>
    <source>
        <strain evidence="4">CGMCC 1.11013</strain>
    </source>
</reference>
<name>A0A069P817_9BURK</name>
<dbReference type="EMBL" id="JFHE01000002">
    <property type="protein sequence ID" value="KDR36753.1"/>
    <property type="molecule type" value="Genomic_DNA"/>
</dbReference>